<dbReference type="InterPro" id="IPR036179">
    <property type="entry name" value="Ig-like_dom_sf"/>
</dbReference>
<protein>
    <submittedName>
        <fullName evidence="8">Butyrophilin 2 isoform X1</fullName>
    </submittedName>
</protein>
<keyword evidence="9" id="KW-1185">Reference proteome</keyword>
<dbReference type="AlphaFoldDB" id="A0A498NNE5"/>
<evidence type="ECO:0000256" key="6">
    <source>
        <dbReference type="ARBA" id="ARBA00023319"/>
    </source>
</evidence>
<keyword evidence="3" id="KW-0472">Membrane</keyword>
<sequence>MRIKALVWVGSPSKLSVSYYETLLTTDPSSTYNVSNSPKPLFSNLIMFPSGSRSGPALTRLKSIEGIPPYTEDFSLVVPPAPVFANPGSDIILPAHLSPETSAVSMEIKWSRGAELIYQYNNGQENTNTEYESRVSLSIRELENGKLALTLRNVQQTDSGDYTCKVFHDGCQQTGLIHLQVRAEDFSLVVPPAPVFANPGSDIILPAHLSPETSAMSMEIKWSRGAELIYQYNNGQENTNTEYESRVSLSIRELENGKLALTLRNVQQTDSGDYTCKVFHDGCQQTGLIHLQVRGFVPKRRSSMDEDRPLIVVEPEGSDFQQIISQRSRNIKMAENKEVSETKQKLSLVCPSNAKYYNLGDDAILLCHLKPAISAASMEIKWWKKADLVCCYKDQQMTVSKDYEGRVSFPLEDLHNGNVSLTLRDIRRSQKGIYICEIVHECQTIQGYISLNISSEDFSLVVPPAPVSAYPESDVILPAHLSPETCAVSMEIRWSRGAELIYQYNNGQEKTNKKKESRVSLSIQELEKGKLALILRNVQQTDSGVYTCKVVHSGFQKKGVVHLQVRDLLNDIEDYLGDKFTDPIIIPPQTRDPDPLEDLLGGLLYTSHDYQKDSDEYDETLGTFEQE</sequence>
<feature type="domain" description="Ig-like" evidence="7">
    <location>
        <begin position="68"/>
        <end position="168"/>
    </location>
</feature>
<feature type="domain" description="Ig-like" evidence="7">
    <location>
        <begin position="489"/>
        <end position="561"/>
    </location>
</feature>
<evidence type="ECO:0000313" key="9">
    <source>
        <dbReference type="Proteomes" id="UP000290572"/>
    </source>
</evidence>
<keyword evidence="6" id="KW-0393">Immunoglobulin domain</keyword>
<reference evidence="8 9" key="1">
    <citation type="submission" date="2018-03" db="EMBL/GenBank/DDBJ databases">
        <title>Draft genome sequence of Rohu Carp (Labeo rohita).</title>
        <authorList>
            <person name="Das P."/>
            <person name="Kushwaha B."/>
            <person name="Joshi C.G."/>
            <person name="Kumar D."/>
            <person name="Nagpure N.S."/>
            <person name="Sahoo L."/>
            <person name="Das S.P."/>
            <person name="Bit A."/>
            <person name="Patnaik S."/>
            <person name="Meher P.K."/>
            <person name="Jayasankar P."/>
            <person name="Koringa P.G."/>
            <person name="Patel N.V."/>
            <person name="Hinsu A.T."/>
            <person name="Kumar R."/>
            <person name="Pandey M."/>
            <person name="Agarwal S."/>
            <person name="Srivastava S."/>
            <person name="Singh M."/>
            <person name="Iquebal M.A."/>
            <person name="Jaiswal S."/>
            <person name="Angadi U.B."/>
            <person name="Kumar N."/>
            <person name="Raza M."/>
            <person name="Shah T.M."/>
            <person name="Rai A."/>
            <person name="Jena J.K."/>
        </authorList>
    </citation>
    <scope>NUCLEOTIDE SEQUENCE [LARGE SCALE GENOMIC DNA]</scope>
    <source>
        <strain evidence="8">DASCIFA01</strain>
        <tissue evidence="8">Testis</tissue>
    </source>
</reference>
<dbReference type="InterPro" id="IPR050504">
    <property type="entry name" value="IgSF_BTN/MOG"/>
</dbReference>
<evidence type="ECO:0000313" key="8">
    <source>
        <dbReference type="EMBL" id="RXN33341.1"/>
    </source>
</evidence>
<name>A0A498NNE5_LABRO</name>
<proteinExistence type="predicted"/>
<dbReference type="GO" id="GO:0005102">
    <property type="term" value="F:signaling receptor binding"/>
    <property type="evidence" value="ECO:0007669"/>
    <property type="project" value="TreeGrafter"/>
</dbReference>
<evidence type="ECO:0000256" key="1">
    <source>
        <dbReference type="ARBA" id="ARBA00004370"/>
    </source>
</evidence>
<dbReference type="EMBL" id="QBIY01011270">
    <property type="protein sequence ID" value="RXN33341.1"/>
    <property type="molecule type" value="Genomic_DNA"/>
</dbReference>
<dbReference type="Pfam" id="PF07686">
    <property type="entry name" value="V-set"/>
    <property type="match status" value="4"/>
</dbReference>
<dbReference type="InterPro" id="IPR007110">
    <property type="entry name" value="Ig-like_dom"/>
</dbReference>
<comment type="subcellular location">
    <subcellularLocation>
        <location evidence="1">Membrane</location>
    </subcellularLocation>
</comment>
<dbReference type="STRING" id="84645.A0A498NNE5"/>
<evidence type="ECO:0000256" key="3">
    <source>
        <dbReference type="ARBA" id="ARBA00023136"/>
    </source>
</evidence>
<dbReference type="GO" id="GO:0001817">
    <property type="term" value="P:regulation of cytokine production"/>
    <property type="evidence" value="ECO:0007669"/>
    <property type="project" value="TreeGrafter"/>
</dbReference>
<gene>
    <name evidence="8" type="ORF">ROHU_004318</name>
</gene>
<evidence type="ECO:0000256" key="2">
    <source>
        <dbReference type="ARBA" id="ARBA00022729"/>
    </source>
</evidence>
<dbReference type="InterPro" id="IPR003006">
    <property type="entry name" value="Ig/MHC_CS"/>
</dbReference>
<dbReference type="GO" id="GO:0050863">
    <property type="term" value="P:regulation of T cell activation"/>
    <property type="evidence" value="ECO:0007669"/>
    <property type="project" value="UniProtKB-ARBA"/>
</dbReference>
<dbReference type="InterPro" id="IPR003599">
    <property type="entry name" value="Ig_sub"/>
</dbReference>
<evidence type="ECO:0000256" key="4">
    <source>
        <dbReference type="ARBA" id="ARBA00023157"/>
    </source>
</evidence>
<keyword evidence="2" id="KW-0732">Signal</keyword>
<dbReference type="SMART" id="SM00409">
    <property type="entry name" value="IG"/>
    <property type="match status" value="4"/>
</dbReference>
<dbReference type="PROSITE" id="PS00290">
    <property type="entry name" value="IG_MHC"/>
    <property type="match status" value="3"/>
</dbReference>
<comment type="caution">
    <text evidence="8">The sequence shown here is derived from an EMBL/GenBank/DDBJ whole genome shotgun (WGS) entry which is preliminary data.</text>
</comment>
<evidence type="ECO:0000256" key="5">
    <source>
        <dbReference type="ARBA" id="ARBA00023180"/>
    </source>
</evidence>
<keyword evidence="5" id="KW-0325">Glycoprotein</keyword>
<dbReference type="FunFam" id="2.60.40.10:FF:000142">
    <property type="entry name" value="V-set domain-containing T-cell activation inhibitor 1"/>
    <property type="match status" value="3"/>
</dbReference>
<dbReference type="GO" id="GO:0009897">
    <property type="term" value="C:external side of plasma membrane"/>
    <property type="evidence" value="ECO:0007669"/>
    <property type="project" value="TreeGrafter"/>
</dbReference>
<feature type="domain" description="Ig-like" evidence="7">
    <location>
        <begin position="309"/>
        <end position="454"/>
    </location>
</feature>
<dbReference type="PROSITE" id="PS50835">
    <property type="entry name" value="IG_LIKE"/>
    <property type="match status" value="4"/>
</dbReference>
<feature type="domain" description="Ig-like" evidence="7">
    <location>
        <begin position="184"/>
        <end position="280"/>
    </location>
</feature>
<dbReference type="InterPro" id="IPR013106">
    <property type="entry name" value="Ig_V-set"/>
</dbReference>
<dbReference type="SMART" id="SM00406">
    <property type="entry name" value="IGv"/>
    <property type="match status" value="4"/>
</dbReference>
<dbReference type="SUPFAM" id="SSF48726">
    <property type="entry name" value="Immunoglobulin"/>
    <property type="match status" value="4"/>
</dbReference>
<dbReference type="InterPro" id="IPR013783">
    <property type="entry name" value="Ig-like_fold"/>
</dbReference>
<evidence type="ECO:0000259" key="7">
    <source>
        <dbReference type="PROSITE" id="PS50835"/>
    </source>
</evidence>
<dbReference type="Gene3D" id="2.60.40.10">
    <property type="entry name" value="Immunoglobulins"/>
    <property type="match status" value="4"/>
</dbReference>
<dbReference type="GO" id="GO:0050852">
    <property type="term" value="P:T cell receptor signaling pathway"/>
    <property type="evidence" value="ECO:0007669"/>
    <property type="project" value="TreeGrafter"/>
</dbReference>
<accession>A0A498NNE5</accession>
<dbReference type="Proteomes" id="UP000290572">
    <property type="component" value="Unassembled WGS sequence"/>
</dbReference>
<dbReference type="GO" id="GO:1903037">
    <property type="term" value="P:regulation of leukocyte cell-cell adhesion"/>
    <property type="evidence" value="ECO:0007669"/>
    <property type="project" value="UniProtKB-ARBA"/>
</dbReference>
<organism evidence="8 9">
    <name type="scientific">Labeo rohita</name>
    <name type="common">Indian major carp</name>
    <name type="synonym">Cyprinus rohita</name>
    <dbReference type="NCBI Taxonomy" id="84645"/>
    <lineage>
        <taxon>Eukaryota</taxon>
        <taxon>Metazoa</taxon>
        <taxon>Chordata</taxon>
        <taxon>Craniata</taxon>
        <taxon>Vertebrata</taxon>
        <taxon>Euteleostomi</taxon>
        <taxon>Actinopterygii</taxon>
        <taxon>Neopterygii</taxon>
        <taxon>Teleostei</taxon>
        <taxon>Ostariophysi</taxon>
        <taxon>Cypriniformes</taxon>
        <taxon>Cyprinidae</taxon>
        <taxon>Labeoninae</taxon>
        <taxon>Labeonini</taxon>
        <taxon>Labeo</taxon>
    </lineage>
</organism>
<dbReference type="PANTHER" id="PTHR24100:SF130">
    <property type="entry name" value="BUTYROPHILIN-LIKE PROTEIN 9"/>
    <property type="match status" value="1"/>
</dbReference>
<dbReference type="PANTHER" id="PTHR24100">
    <property type="entry name" value="BUTYROPHILIN"/>
    <property type="match status" value="1"/>
</dbReference>
<keyword evidence="4" id="KW-1015">Disulfide bond</keyword>